<feature type="compositionally biased region" description="Low complexity" evidence="1">
    <location>
        <begin position="331"/>
        <end position="347"/>
    </location>
</feature>
<reference evidence="2" key="1">
    <citation type="submission" date="2022-05" db="EMBL/GenBank/DDBJ databases">
        <title>The Musa troglodytarum L. genome provides insights into the mechanism of non-climacteric behaviour and enrichment of carotenoids.</title>
        <authorList>
            <person name="Wang J."/>
        </authorList>
    </citation>
    <scope>NUCLEOTIDE SEQUENCE</scope>
    <source>
        <tissue evidence="2">Leaf</tissue>
    </source>
</reference>
<feature type="region of interest" description="Disordered" evidence="1">
    <location>
        <begin position="331"/>
        <end position="391"/>
    </location>
</feature>
<evidence type="ECO:0000313" key="3">
    <source>
        <dbReference type="Proteomes" id="UP001055439"/>
    </source>
</evidence>
<dbReference type="EMBL" id="CP097510">
    <property type="protein sequence ID" value="URE39501.1"/>
    <property type="molecule type" value="Genomic_DNA"/>
</dbReference>
<dbReference type="PANTHER" id="PTHR33219">
    <property type="entry name" value="YLMG HOMOLOG PROTEIN 2, CHLOROPLASTIC"/>
    <property type="match status" value="1"/>
</dbReference>
<evidence type="ECO:0000256" key="1">
    <source>
        <dbReference type="SAM" id="MobiDB-lite"/>
    </source>
</evidence>
<dbReference type="InterPro" id="IPR003425">
    <property type="entry name" value="CCB3/YggT"/>
</dbReference>
<evidence type="ECO:0000313" key="2">
    <source>
        <dbReference type="EMBL" id="URE39501.1"/>
    </source>
</evidence>
<dbReference type="Proteomes" id="UP001055439">
    <property type="component" value="Chromosome 8"/>
</dbReference>
<dbReference type="OrthoDB" id="2066at2759"/>
<keyword evidence="3" id="KW-1185">Reference proteome</keyword>
<gene>
    <name evidence="2" type="ORF">MUK42_15812</name>
</gene>
<dbReference type="Pfam" id="PF02325">
    <property type="entry name" value="CCB3_YggT"/>
    <property type="match status" value="1"/>
</dbReference>
<dbReference type="AlphaFoldDB" id="A0A9E7L3S5"/>
<name>A0A9E7L3S5_9LILI</name>
<organism evidence="2 3">
    <name type="scientific">Musa troglodytarum</name>
    <name type="common">fe'i banana</name>
    <dbReference type="NCBI Taxonomy" id="320322"/>
    <lineage>
        <taxon>Eukaryota</taxon>
        <taxon>Viridiplantae</taxon>
        <taxon>Streptophyta</taxon>
        <taxon>Embryophyta</taxon>
        <taxon>Tracheophyta</taxon>
        <taxon>Spermatophyta</taxon>
        <taxon>Magnoliopsida</taxon>
        <taxon>Liliopsida</taxon>
        <taxon>Zingiberales</taxon>
        <taxon>Musaceae</taxon>
        <taxon>Musa</taxon>
    </lineage>
</organism>
<accession>A0A9E7L3S5</accession>
<dbReference type="GO" id="GO:0016020">
    <property type="term" value="C:membrane"/>
    <property type="evidence" value="ECO:0007669"/>
    <property type="project" value="InterPro"/>
</dbReference>
<dbReference type="GO" id="GO:0010020">
    <property type="term" value="P:chloroplast fission"/>
    <property type="evidence" value="ECO:0007669"/>
    <property type="project" value="TreeGrafter"/>
</dbReference>
<dbReference type="PANTHER" id="PTHR33219:SF14">
    <property type="entry name" value="PROTEIN COFACTOR ASSEMBLY OF COMPLEX C SUBUNIT B CCB3, CHLOROPLASTIC-RELATED"/>
    <property type="match status" value="1"/>
</dbReference>
<protein>
    <submittedName>
        <fullName evidence="2">YGGT family</fullName>
    </submittedName>
</protein>
<sequence>MAPLPPSNAAESPQATAAPFTGLLPSAFHHLPFSFPLPPPKLSGLDHAATVHVVGPHSSLLSAAERCVKTLAAALSEHPFFKPLLSIRSELQRFCQMRFRSPRFVSLPSGHSFAAILPGDSVAGLVVTNGIINFLNIYNTLLIIRLVLTWFPNSPPAIVSPLRYNSFCIVVLTLCDPYLNIFRGIIPPLGGTLDLSPILAFLVLNAFTSTAAALPAELPGTITSQQNTCKQHLSFSLTTTQEKWLRRINSKRSKNSDDIECLSSSNSQNKWSSDLMNAPGTHKTRMAMAFPSLVLASLLQLQIETATSTSKQPFCLWVSAKVAGSQRAAAATKGSRGTAAAGGAAATTGGGGPESVKRAHCIPDLPVPPSAVSRNKNRPLAPGGRSISGST</sequence>
<proteinExistence type="predicted"/>